<gene>
    <name evidence="3" type="ORF">EMQ25_10845</name>
</gene>
<keyword evidence="4" id="KW-1185">Reference proteome</keyword>
<dbReference type="InterPro" id="IPR052515">
    <property type="entry name" value="Gfo/Idh/MocA_Oxidoreductase"/>
</dbReference>
<dbReference type="InterPro" id="IPR055170">
    <property type="entry name" value="GFO_IDH_MocA-like_dom"/>
</dbReference>
<evidence type="ECO:0000259" key="1">
    <source>
        <dbReference type="Pfam" id="PF01408"/>
    </source>
</evidence>
<reference evidence="3 4" key="1">
    <citation type="journal article" date="2016" name="Int. J. Syst. Evol. Microbiol.">
        <title>Arsenicitalea aurantiaca gen. nov., sp. nov., a new member of the family Hyphomicrobiaceae, isolated from high-arsenic sediment.</title>
        <authorList>
            <person name="Mu Y."/>
            <person name="Zhou L."/>
            <person name="Zeng X.C."/>
            <person name="Liu L."/>
            <person name="Pan Y."/>
            <person name="Chen X."/>
            <person name="Wang J."/>
            <person name="Li S."/>
            <person name="Li W.J."/>
            <person name="Wang Y."/>
        </authorList>
    </citation>
    <scope>NUCLEOTIDE SEQUENCE [LARGE SCALE GENOMIC DNA]</scope>
    <source>
        <strain evidence="3 4">42-50</strain>
    </source>
</reference>
<feature type="domain" description="GFO/IDH/MocA-like oxidoreductase" evidence="2">
    <location>
        <begin position="129"/>
        <end position="243"/>
    </location>
</feature>
<dbReference type="InterPro" id="IPR000683">
    <property type="entry name" value="Gfo/Idh/MocA-like_OxRdtase_N"/>
</dbReference>
<organism evidence="3 4">
    <name type="scientific">Arsenicitalea aurantiaca</name>
    <dbReference type="NCBI Taxonomy" id="1783274"/>
    <lineage>
        <taxon>Bacteria</taxon>
        <taxon>Pseudomonadati</taxon>
        <taxon>Pseudomonadota</taxon>
        <taxon>Alphaproteobacteria</taxon>
        <taxon>Hyphomicrobiales</taxon>
        <taxon>Devosiaceae</taxon>
        <taxon>Arsenicitalea</taxon>
    </lineage>
</organism>
<dbReference type="EMBL" id="RZNJ01000003">
    <property type="protein sequence ID" value="RUT31463.1"/>
    <property type="molecule type" value="Genomic_DNA"/>
</dbReference>
<dbReference type="Gene3D" id="3.30.360.10">
    <property type="entry name" value="Dihydrodipicolinate Reductase, domain 2"/>
    <property type="match status" value="1"/>
</dbReference>
<sequence length="337" mass="35550">MGIGLVGVGMVADAHARAIRDLEGTIDLRGVFSRRPEPRTAFAQKHGVPAVESLEALIADPALDALIVVTPPNARQEIVEAAARSGKHLLLEKPIERDSAAAEAIVETCEAAGITLGIVLQHRMRETSLKLKALIEDGSLGTLDSVQVSVPWWRPQAYYDEPGRGSYARDGGGVLISQAIHTLDLMLWLTGPVESVQAIAGTTAHRMEAEDFVAGGLRFGNGALGSVLATTAAYPGGAESITLNFSACSARLEGGVLDLYHRNGETERFGENSGTGGGADPMAFPHDWHRAIIADFAEAIRTGRPPAIPGRDALAVHRLIDAIVRSSREGVAISPAP</sequence>
<dbReference type="Pfam" id="PF01408">
    <property type="entry name" value="GFO_IDH_MocA"/>
    <property type="match status" value="1"/>
</dbReference>
<proteinExistence type="predicted"/>
<accession>A0A433XBN2</accession>
<dbReference type="OrthoDB" id="9781031at2"/>
<dbReference type="GO" id="GO:0000166">
    <property type="term" value="F:nucleotide binding"/>
    <property type="evidence" value="ECO:0007669"/>
    <property type="project" value="InterPro"/>
</dbReference>
<dbReference type="Gene3D" id="3.40.50.720">
    <property type="entry name" value="NAD(P)-binding Rossmann-like Domain"/>
    <property type="match status" value="1"/>
</dbReference>
<feature type="domain" description="Gfo/Idh/MocA-like oxidoreductase N-terminal" evidence="1">
    <location>
        <begin position="2"/>
        <end position="116"/>
    </location>
</feature>
<dbReference type="AlphaFoldDB" id="A0A433XBN2"/>
<name>A0A433XBN2_9HYPH</name>
<protein>
    <submittedName>
        <fullName evidence="3">Gfo/Idh/MocA family oxidoreductase</fullName>
    </submittedName>
</protein>
<dbReference type="SUPFAM" id="SSF51735">
    <property type="entry name" value="NAD(P)-binding Rossmann-fold domains"/>
    <property type="match status" value="1"/>
</dbReference>
<dbReference type="InterPro" id="IPR036291">
    <property type="entry name" value="NAD(P)-bd_dom_sf"/>
</dbReference>
<evidence type="ECO:0000313" key="3">
    <source>
        <dbReference type="EMBL" id="RUT31463.1"/>
    </source>
</evidence>
<comment type="caution">
    <text evidence="3">The sequence shown here is derived from an EMBL/GenBank/DDBJ whole genome shotgun (WGS) entry which is preliminary data.</text>
</comment>
<dbReference type="PANTHER" id="PTHR43249">
    <property type="entry name" value="UDP-N-ACETYL-2-AMINO-2-DEOXY-D-GLUCURONATE OXIDASE"/>
    <property type="match status" value="1"/>
</dbReference>
<evidence type="ECO:0000259" key="2">
    <source>
        <dbReference type="Pfam" id="PF22725"/>
    </source>
</evidence>
<evidence type="ECO:0000313" key="4">
    <source>
        <dbReference type="Proteomes" id="UP000281547"/>
    </source>
</evidence>
<dbReference type="SUPFAM" id="SSF55347">
    <property type="entry name" value="Glyceraldehyde-3-phosphate dehydrogenase-like, C-terminal domain"/>
    <property type="match status" value="1"/>
</dbReference>
<dbReference type="Pfam" id="PF22725">
    <property type="entry name" value="GFO_IDH_MocA_C3"/>
    <property type="match status" value="1"/>
</dbReference>
<dbReference type="PANTHER" id="PTHR43249:SF1">
    <property type="entry name" value="D-GLUCOSIDE 3-DEHYDROGENASE"/>
    <property type="match status" value="1"/>
</dbReference>
<dbReference type="Proteomes" id="UP000281547">
    <property type="component" value="Unassembled WGS sequence"/>
</dbReference>